<protein>
    <recommendedName>
        <fullName evidence="3">vitamin-K-epoxide reductase (warfarin-sensitive)</fullName>
        <ecNumber evidence="3">1.17.4.4</ecNumber>
    </recommendedName>
</protein>
<dbReference type="AlphaFoldDB" id="K3WU77"/>
<organism evidence="14 15">
    <name type="scientific">Globisporangium ultimum (strain ATCC 200006 / CBS 805.95 / DAOM BR144)</name>
    <name type="common">Pythium ultimum</name>
    <dbReference type="NCBI Taxonomy" id="431595"/>
    <lineage>
        <taxon>Eukaryota</taxon>
        <taxon>Sar</taxon>
        <taxon>Stramenopiles</taxon>
        <taxon>Oomycota</taxon>
        <taxon>Peronosporomycetes</taxon>
        <taxon>Pythiales</taxon>
        <taxon>Pythiaceae</taxon>
        <taxon>Globisporangium</taxon>
    </lineage>
</organism>
<dbReference type="EMBL" id="GL376613">
    <property type="status" value="NOT_ANNOTATED_CDS"/>
    <property type="molecule type" value="Genomic_DNA"/>
</dbReference>
<evidence type="ECO:0000256" key="11">
    <source>
        <dbReference type="ARBA" id="ARBA00023284"/>
    </source>
</evidence>
<dbReference type="InterPro" id="IPR038354">
    <property type="entry name" value="VKOR_sf"/>
</dbReference>
<evidence type="ECO:0000256" key="1">
    <source>
        <dbReference type="ARBA" id="ARBA00004477"/>
    </source>
</evidence>
<evidence type="ECO:0000313" key="15">
    <source>
        <dbReference type="Proteomes" id="UP000019132"/>
    </source>
</evidence>
<evidence type="ECO:0000256" key="7">
    <source>
        <dbReference type="ARBA" id="ARBA00022989"/>
    </source>
</evidence>
<feature type="transmembrane region" description="Helical" evidence="12">
    <location>
        <begin position="108"/>
        <end position="131"/>
    </location>
</feature>
<evidence type="ECO:0000313" key="14">
    <source>
        <dbReference type="EnsemblProtists" id="PYU1_T008524"/>
    </source>
</evidence>
<dbReference type="EnsemblProtists" id="PYU1_T008524">
    <property type="protein sequence ID" value="PYU1_T008524"/>
    <property type="gene ID" value="PYU1_G008508"/>
</dbReference>
<comment type="subcellular location">
    <subcellularLocation>
        <location evidence="1">Endoplasmic reticulum membrane</location>
        <topology evidence="1">Multi-pass membrane protein</topology>
    </subcellularLocation>
</comment>
<dbReference type="InterPro" id="IPR012932">
    <property type="entry name" value="VKOR"/>
</dbReference>
<dbReference type="GO" id="GO:0048038">
    <property type="term" value="F:quinone binding"/>
    <property type="evidence" value="ECO:0007669"/>
    <property type="project" value="UniProtKB-KW"/>
</dbReference>
<evidence type="ECO:0000256" key="6">
    <source>
        <dbReference type="ARBA" id="ARBA00022824"/>
    </source>
</evidence>
<name>K3WU77_GLOUD</name>
<dbReference type="GO" id="GO:0005789">
    <property type="term" value="C:endoplasmic reticulum membrane"/>
    <property type="evidence" value="ECO:0007669"/>
    <property type="project" value="UniProtKB-SubCell"/>
</dbReference>
<sequence>MKKHKTVMPRNGRNFVIAGAIGALISAYGAYAEYQKAVSLESYTAMCDLQHFLYPKVMSSEYGRLLSYHKLVERGAVLDLPNSFLGVLAYSLFALYPKIRKVPFHPQFYMFASSCMMVMTVYLAYILAFILKDLCLLLYDDRKAASMSKKPK</sequence>
<keyword evidence="9 12" id="KW-0472">Membrane</keyword>
<keyword evidence="6" id="KW-0256">Endoplasmic reticulum</keyword>
<dbReference type="Gene3D" id="1.20.1440.130">
    <property type="entry name" value="VKOR domain"/>
    <property type="match status" value="1"/>
</dbReference>
<evidence type="ECO:0000256" key="4">
    <source>
        <dbReference type="ARBA" id="ARBA00022692"/>
    </source>
</evidence>
<proteinExistence type="inferred from homology"/>
<dbReference type="GO" id="GO:0047057">
    <property type="term" value="F:vitamin-K-epoxide reductase (warfarin-sensitive) activity"/>
    <property type="evidence" value="ECO:0007669"/>
    <property type="project" value="UniProtKB-EC"/>
</dbReference>
<evidence type="ECO:0000256" key="10">
    <source>
        <dbReference type="ARBA" id="ARBA00023157"/>
    </source>
</evidence>
<evidence type="ECO:0000259" key="13">
    <source>
        <dbReference type="SMART" id="SM00756"/>
    </source>
</evidence>
<feature type="domain" description="Vitamin K epoxide reductase" evidence="13">
    <location>
        <begin position="6"/>
        <end position="144"/>
    </location>
</feature>
<keyword evidence="5" id="KW-0874">Quinone</keyword>
<dbReference type="Pfam" id="PF07884">
    <property type="entry name" value="VKOR"/>
    <property type="match status" value="1"/>
</dbReference>
<dbReference type="GO" id="GO:0042373">
    <property type="term" value="P:vitamin K metabolic process"/>
    <property type="evidence" value="ECO:0007669"/>
    <property type="project" value="InterPro"/>
</dbReference>
<keyword evidence="15" id="KW-1185">Reference proteome</keyword>
<keyword evidence="4 12" id="KW-0812">Transmembrane</keyword>
<accession>K3WU77</accession>
<keyword evidence="7 12" id="KW-1133">Transmembrane helix</keyword>
<feature type="transmembrane region" description="Helical" evidence="12">
    <location>
        <begin position="76"/>
        <end position="96"/>
    </location>
</feature>
<reference evidence="15" key="2">
    <citation type="submission" date="2010-04" db="EMBL/GenBank/DDBJ databases">
        <authorList>
            <person name="Buell R."/>
            <person name="Hamilton J."/>
            <person name="Hostetler J."/>
        </authorList>
    </citation>
    <scope>NUCLEOTIDE SEQUENCE [LARGE SCALE GENOMIC DNA]</scope>
    <source>
        <strain evidence="15">DAOM:BR144</strain>
    </source>
</reference>
<reference evidence="14" key="3">
    <citation type="submission" date="2015-02" db="UniProtKB">
        <authorList>
            <consortium name="EnsemblProtists"/>
        </authorList>
    </citation>
    <scope>IDENTIFICATION</scope>
    <source>
        <strain evidence="14">DAOM BR144</strain>
    </source>
</reference>
<evidence type="ECO:0000256" key="5">
    <source>
        <dbReference type="ARBA" id="ARBA00022719"/>
    </source>
</evidence>
<dbReference type="SMART" id="SM00756">
    <property type="entry name" value="VKc"/>
    <property type="match status" value="1"/>
</dbReference>
<keyword evidence="10" id="KW-1015">Disulfide bond</keyword>
<keyword evidence="11" id="KW-0676">Redox-active center</keyword>
<dbReference type="InterPro" id="IPR042406">
    <property type="entry name" value="VKORC1/VKORC1L1"/>
</dbReference>
<evidence type="ECO:0000256" key="12">
    <source>
        <dbReference type="SAM" id="Phobius"/>
    </source>
</evidence>
<evidence type="ECO:0000256" key="3">
    <source>
        <dbReference type="ARBA" id="ARBA00012278"/>
    </source>
</evidence>
<dbReference type="InParanoid" id="K3WU77"/>
<reference evidence="15" key="1">
    <citation type="journal article" date="2010" name="Genome Biol.">
        <title>Genome sequence of the necrotrophic plant pathogen Pythium ultimum reveals original pathogenicity mechanisms and effector repertoire.</title>
        <authorList>
            <person name="Levesque C.A."/>
            <person name="Brouwer H."/>
            <person name="Cano L."/>
            <person name="Hamilton J.P."/>
            <person name="Holt C."/>
            <person name="Huitema E."/>
            <person name="Raffaele S."/>
            <person name="Robideau G.P."/>
            <person name="Thines M."/>
            <person name="Win J."/>
            <person name="Zerillo M.M."/>
            <person name="Beakes G.W."/>
            <person name="Boore J.L."/>
            <person name="Busam D."/>
            <person name="Dumas B."/>
            <person name="Ferriera S."/>
            <person name="Fuerstenberg S.I."/>
            <person name="Gachon C.M."/>
            <person name="Gaulin E."/>
            <person name="Govers F."/>
            <person name="Grenville-Briggs L."/>
            <person name="Horner N."/>
            <person name="Hostetler J."/>
            <person name="Jiang R.H."/>
            <person name="Johnson J."/>
            <person name="Krajaejun T."/>
            <person name="Lin H."/>
            <person name="Meijer H.J."/>
            <person name="Moore B."/>
            <person name="Morris P."/>
            <person name="Phuntmart V."/>
            <person name="Puiu D."/>
            <person name="Shetty J."/>
            <person name="Stajich J.E."/>
            <person name="Tripathy S."/>
            <person name="Wawra S."/>
            <person name="van West P."/>
            <person name="Whitty B.R."/>
            <person name="Coutinho P.M."/>
            <person name="Henrissat B."/>
            <person name="Martin F."/>
            <person name="Thomas P.D."/>
            <person name="Tyler B.M."/>
            <person name="De Vries R.P."/>
            <person name="Kamoun S."/>
            <person name="Yandell M."/>
            <person name="Tisserat N."/>
            <person name="Buell C.R."/>
        </authorList>
    </citation>
    <scope>NUCLEOTIDE SEQUENCE</scope>
    <source>
        <strain evidence="15">DAOM:BR144</strain>
    </source>
</reference>
<comment type="similarity">
    <text evidence="2">Belongs to the VKOR family.</text>
</comment>
<dbReference type="Proteomes" id="UP000019132">
    <property type="component" value="Unassembled WGS sequence"/>
</dbReference>
<dbReference type="VEuPathDB" id="FungiDB:PYU1_G008508"/>
<evidence type="ECO:0000256" key="9">
    <source>
        <dbReference type="ARBA" id="ARBA00023136"/>
    </source>
</evidence>
<dbReference type="EC" id="1.17.4.4" evidence="3"/>
<keyword evidence="8" id="KW-0560">Oxidoreductase</keyword>
<dbReference type="HOGENOM" id="CLU_105471_1_0_1"/>
<evidence type="ECO:0000256" key="2">
    <source>
        <dbReference type="ARBA" id="ARBA00006214"/>
    </source>
</evidence>
<dbReference type="eggNOG" id="ENOG502RWAG">
    <property type="taxonomic scope" value="Eukaryota"/>
</dbReference>
<evidence type="ECO:0000256" key="8">
    <source>
        <dbReference type="ARBA" id="ARBA00023002"/>
    </source>
</evidence>
<dbReference type="PANTHER" id="PTHR14519">
    <property type="entry name" value="VITAMIN K EPOXIDE REDUCTASE COMPLEX, SUBUNIT 1"/>
    <property type="match status" value="1"/>
</dbReference>
<dbReference type="PANTHER" id="PTHR14519:SF5">
    <property type="entry name" value="VITAMIN K EPOXIDE REDUCTASE COMPLEX SUBUNIT 1-LIKE PROTEIN 1"/>
    <property type="match status" value="1"/>
</dbReference>